<protein>
    <submittedName>
        <fullName evidence="3">Type II CAAX endopeptidase family protein</fullName>
    </submittedName>
</protein>
<comment type="caution">
    <text evidence="3">The sequence shown here is derived from an EMBL/GenBank/DDBJ whole genome shotgun (WGS) entry which is preliminary data.</text>
</comment>
<feature type="transmembrane region" description="Helical" evidence="1">
    <location>
        <begin position="268"/>
        <end position="290"/>
    </location>
</feature>
<gene>
    <name evidence="3" type="ORF">GCM10009727_68440</name>
</gene>
<organism evidence="3 4">
    <name type="scientific">Actinomadura napierensis</name>
    <dbReference type="NCBI Taxonomy" id="267854"/>
    <lineage>
        <taxon>Bacteria</taxon>
        <taxon>Bacillati</taxon>
        <taxon>Actinomycetota</taxon>
        <taxon>Actinomycetes</taxon>
        <taxon>Streptosporangiales</taxon>
        <taxon>Thermomonosporaceae</taxon>
        <taxon>Actinomadura</taxon>
    </lineage>
</organism>
<proteinExistence type="predicted"/>
<keyword evidence="1" id="KW-0472">Membrane</keyword>
<evidence type="ECO:0000313" key="3">
    <source>
        <dbReference type="EMBL" id="GAA2158041.1"/>
    </source>
</evidence>
<feature type="transmembrane region" description="Helical" evidence="1">
    <location>
        <begin position="165"/>
        <end position="185"/>
    </location>
</feature>
<evidence type="ECO:0000256" key="1">
    <source>
        <dbReference type="SAM" id="Phobius"/>
    </source>
</evidence>
<dbReference type="EMBL" id="BAAAMR010000078">
    <property type="protein sequence ID" value="GAA2158041.1"/>
    <property type="molecule type" value="Genomic_DNA"/>
</dbReference>
<sequence>MSMPTRQDIPVHVRGYAPRHVGTLEFPVGAPASPPPRRGPFGLVRRHPLMAFFVLAYAASWLAWLPYVLSADGLGVLDFRFPALLGDSQIPGVLPGAYIGPLGSALVVTAITGGRAGLRDWRRRLLRLRVRWYWYVIVLTGVPALLVGGALLLPGAAATLKAPSAIVLAAFLPLLLLQVVTTGLAEEPGWRDFALPLLQRRHGPVLGTLFLGVVWSLWHLPLFFTHWSLGGTRPDTVHWWTTLGAFLFMSVAISYLITWVFNHTRESLPAALVLHATNNTVASIVLPELFPHAEGSWMLTGGAIGYGAAALVLLVVTRGRLGYRGPRD</sequence>
<feature type="transmembrane region" description="Helical" evidence="1">
    <location>
        <begin position="296"/>
        <end position="317"/>
    </location>
</feature>
<name>A0ABP5M3B7_9ACTN</name>
<dbReference type="Proteomes" id="UP001501020">
    <property type="component" value="Unassembled WGS sequence"/>
</dbReference>
<keyword evidence="1" id="KW-0812">Transmembrane</keyword>
<feature type="domain" description="CAAX prenyl protease 2/Lysostaphin resistance protein A-like" evidence="2">
    <location>
        <begin position="171"/>
        <end position="281"/>
    </location>
</feature>
<keyword evidence="1" id="KW-1133">Transmembrane helix</keyword>
<feature type="transmembrane region" description="Helical" evidence="1">
    <location>
        <begin position="239"/>
        <end position="261"/>
    </location>
</feature>
<keyword evidence="4" id="KW-1185">Reference proteome</keyword>
<accession>A0ABP5M3B7</accession>
<dbReference type="Pfam" id="PF02517">
    <property type="entry name" value="Rce1-like"/>
    <property type="match status" value="1"/>
</dbReference>
<dbReference type="PANTHER" id="PTHR35797">
    <property type="entry name" value="PROTEASE-RELATED"/>
    <property type="match status" value="1"/>
</dbReference>
<feature type="transmembrane region" description="Helical" evidence="1">
    <location>
        <begin position="89"/>
        <end position="111"/>
    </location>
</feature>
<reference evidence="4" key="1">
    <citation type="journal article" date="2019" name="Int. J. Syst. Evol. Microbiol.">
        <title>The Global Catalogue of Microorganisms (GCM) 10K type strain sequencing project: providing services to taxonomists for standard genome sequencing and annotation.</title>
        <authorList>
            <consortium name="The Broad Institute Genomics Platform"/>
            <consortium name="The Broad Institute Genome Sequencing Center for Infectious Disease"/>
            <person name="Wu L."/>
            <person name="Ma J."/>
        </authorList>
    </citation>
    <scope>NUCLEOTIDE SEQUENCE [LARGE SCALE GENOMIC DNA]</scope>
    <source>
        <strain evidence="4">JCM 13850</strain>
    </source>
</reference>
<dbReference type="PANTHER" id="PTHR35797:SF1">
    <property type="entry name" value="PROTEASE"/>
    <property type="match status" value="1"/>
</dbReference>
<evidence type="ECO:0000313" key="4">
    <source>
        <dbReference type="Proteomes" id="UP001501020"/>
    </source>
</evidence>
<feature type="transmembrane region" description="Helical" evidence="1">
    <location>
        <begin position="205"/>
        <end position="227"/>
    </location>
</feature>
<feature type="transmembrane region" description="Helical" evidence="1">
    <location>
        <begin position="132"/>
        <end position="153"/>
    </location>
</feature>
<feature type="transmembrane region" description="Helical" evidence="1">
    <location>
        <begin position="49"/>
        <end position="69"/>
    </location>
</feature>
<dbReference type="InterPro" id="IPR042150">
    <property type="entry name" value="MmRce1-like"/>
</dbReference>
<dbReference type="InterPro" id="IPR003675">
    <property type="entry name" value="Rce1/LyrA-like_dom"/>
</dbReference>
<dbReference type="RefSeq" id="WP_344276972.1">
    <property type="nucleotide sequence ID" value="NZ_BAAAMR010000078.1"/>
</dbReference>
<evidence type="ECO:0000259" key="2">
    <source>
        <dbReference type="Pfam" id="PF02517"/>
    </source>
</evidence>